<accession>A0A0D8J2Q2</accession>
<sequence>MKFEMKKPIFECPYCHEKIEGDYAAYQEHVQVCYEKDMARQKLKNEKEIRLKKLNEDAKKFEEDYHCQLVYSSDVYDPFRVFRHIMA</sequence>
<dbReference type="EMBL" id="JXXK01000002">
    <property type="protein sequence ID" value="KJF41225.1"/>
    <property type="molecule type" value="Genomic_DNA"/>
</dbReference>
<proteinExistence type="predicted"/>
<dbReference type="RefSeq" id="WP_050004539.1">
    <property type="nucleotide sequence ID" value="NZ_JXXK01000002.1"/>
</dbReference>
<dbReference type="GeneID" id="42855650"/>
<keyword evidence="2" id="KW-1185">Reference proteome</keyword>
<dbReference type="Proteomes" id="UP000032483">
    <property type="component" value="Unassembled WGS sequence"/>
</dbReference>
<gene>
    <name evidence="1" type="ORF">TQ39_03240</name>
</gene>
<evidence type="ECO:0000313" key="2">
    <source>
        <dbReference type="Proteomes" id="UP000032483"/>
    </source>
</evidence>
<reference evidence="1" key="1">
    <citation type="submission" date="2015-02" db="EMBL/GenBank/DDBJ databases">
        <title>A novel member of the family Ruminococcaceae isolated from human feces.</title>
        <authorList>
            <person name="Shkoporov A.N."/>
            <person name="Chaplin A.V."/>
            <person name="Motuzova O.V."/>
            <person name="Kafarskaia L.I."/>
            <person name="Khokhlova E.V."/>
            <person name="Efimov B.A."/>
        </authorList>
    </citation>
    <scope>NUCLEOTIDE SEQUENCE [LARGE SCALE GENOMIC DNA]</scope>
    <source>
        <strain evidence="1">585-1</strain>
    </source>
</reference>
<evidence type="ECO:0000313" key="1">
    <source>
        <dbReference type="EMBL" id="KJF41225.1"/>
    </source>
</evidence>
<organism evidence="1 2">
    <name type="scientific">Ruthenibacterium lactatiformans</name>
    <dbReference type="NCBI Taxonomy" id="1550024"/>
    <lineage>
        <taxon>Bacteria</taxon>
        <taxon>Bacillati</taxon>
        <taxon>Bacillota</taxon>
        <taxon>Clostridia</taxon>
        <taxon>Eubacteriales</taxon>
        <taxon>Oscillospiraceae</taxon>
        <taxon>Ruthenibacterium</taxon>
    </lineage>
</organism>
<protein>
    <submittedName>
        <fullName evidence="1">Uncharacterized protein</fullName>
    </submittedName>
</protein>
<name>A0A0D8J2Q2_9FIRM</name>
<dbReference type="AlphaFoldDB" id="A0A0D8J2Q2"/>
<comment type="caution">
    <text evidence="1">The sequence shown here is derived from an EMBL/GenBank/DDBJ whole genome shotgun (WGS) entry which is preliminary data.</text>
</comment>